<dbReference type="InterPro" id="IPR009068">
    <property type="entry name" value="uS15_NS1_RNA-bd_sf"/>
</dbReference>
<keyword evidence="3" id="KW-0687">Ribonucleoprotein</keyword>
<dbReference type="GO" id="GO:1990904">
    <property type="term" value="C:ribonucleoprotein complex"/>
    <property type="evidence" value="ECO:0007669"/>
    <property type="project" value="UniProtKB-KW"/>
</dbReference>
<evidence type="ECO:0000313" key="5">
    <source>
        <dbReference type="EMBL" id="CDI54832.1"/>
    </source>
</evidence>
<feature type="region of interest" description="Disordered" evidence="4">
    <location>
        <begin position="51"/>
        <end position="70"/>
    </location>
</feature>
<protein>
    <submittedName>
        <fullName evidence="5">Related to MRPS28-mitochondrial ribosomal protein, small subunit</fullName>
    </submittedName>
</protein>
<dbReference type="HAMAP" id="MF_01343_B">
    <property type="entry name" value="Ribosomal_uS15_B"/>
    <property type="match status" value="1"/>
</dbReference>
<dbReference type="SUPFAM" id="SSF47060">
    <property type="entry name" value="S15/NS1 RNA-binding domain"/>
    <property type="match status" value="1"/>
</dbReference>
<evidence type="ECO:0000256" key="4">
    <source>
        <dbReference type="SAM" id="MobiDB-lite"/>
    </source>
</evidence>
<dbReference type="Gene3D" id="1.10.287.10">
    <property type="entry name" value="S15/NS1, RNA-binding"/>
    <property type="match status" value="1"/>
</dbReference>
<dbReference type="PANTHER" id="PTHR23321">
    <property type="entry name" value="RIBOSOMAL PROTEIN S15, BACTERIAL AND ORGANELLAR"/>
    <property type="match status" value="1"/>
</dbReference>
<sequence>MPGLTAASCCRCIPSTFSLSSLAASLPSTSYAISHRQTFVSFQSQQQRSSFSTSPLLSETRKKRTARLKRKSNLDQRTLKVRMLESSKPDVVLGHQLTPAGNKIWQDSELANIILTKQSVWGVKEDRQGNLVPIAANEAAASARNLFDSTASKQAKEFGGPARLNFGLDGHDRELLFQNLPQVMIKDRILDSWNLGTLIRGTANHADVSAFESEYAKVSSEEASNKEALGRILDLRNASGKGIQVENIRRIISHFGGEKRDTGSPEVQAAVLTYRIRNLHEHLEGKNRHDNSNRRSMSLLTHQRAKILKYLKTKSPHRYHDILKKIGLEARAVEGEIVVPGKPKITRA</sequence>
<dbReference type="PANTHER" id="PTHR23321:SF26">
    <property type="entry name" value="SMALL RIBOSOMAL SUBUNIT PROTEIN US15M"/>
    <property type="match status" value="1"/>
</dbReference>
<reference evidence="5" key="1">
    <citation type="journal article" date="2014" name="Genome Biol. Evol.">
        <title>Gene Loss Rather Than Gene Gain Is Associated with a Host Jump from Monocots to Dicots in the Smut Fungus Melanopsichium pennsylvanicum.</title>
        <authorList>
            <person name="Sharma R."/>
            <person name="Mishra B."/>
            <person name="Runge F."/>
            <person name="Thines M."/>
        </authorList>
    </citation>
    <scope>NUCLEOTIDE SEQUENCE</scope>
    <source>
        <strain evidence="5">4</strain>
    </source>
</reference>
<dbReference type="GO" id="GO:0005737">
    <property type="term" value="C:cytoplasm"/>
    <property type="evidence" value="ECO:0007669"/>
    <property type="project" value="UniProtKB-ARBA"/>
</dbReference>
<dbReference type="AlphaFoldDB" id="A0A077R772"/>
<dbReference type="Pfam" id="PF00312">
    <property type="entry name" value="Ribosomal_S15"/>
    <property type="match status" value="1"/>
</dbReference>
<name>A0A077R772_9BASI</name>
<proteinExistence type="inferred from homology"/>
<dbReference type="InterPro" id="IPR005290">
    <property type="entry name" value="Ribosomal_uS15_bac-type"/>
</dbReference>
<dbReference type="InterPro" id="IPR000589">
    <property type="entry name" value="Ribosomal_uS15"/>
</dbReference>
<dbReference type="GO" id="GO:0005840">
    <property type="term" value="C:ribosome"/>
    <property type="evidence" value="ECO:0007669"/>
    <property type="project" value="UniProtKB-KW"/>
</dbReference>
<dbReference type="SMART" id="SM01387">
    <property type="entry name" value="Ribosomal_S15"/>
    <property type="match status" value="1"/>
</dbReference>
<evidence type="ECO:0000256" key="1">
    <source>
        <dbReference type="ARBA" id="ARBA00008434"/>
    </source>
</evidence>
<organism evidence="5">
    <name type="scientific">Melanopsichium pennsylvanicum 4</name>
    <dbReference type="NCBI Taxonomy" id="1398559"/>
    <lineage>
        <taxon>Eukaryota</taxon>
        <taxon>Fungi</taxon>
        <taxon>Dikarya</taxon>
        <taxon>Basidiomycota</taxon>
        <taxon>Ustilaginomycotina</taxon>
        <taxon>Ustilaginomycetes</taxon>
        <taxon>Ustilaginales</taxon>
        <taxon>Ustilaginaceae</taxon>
        <taxon>Melanopsichium</taxon>
    </lineage>
</organism>
<dbReference type="NCBIfam" id="TIGR00952">
    <property type="entry name" value="S15_bact"/>
    <property type="match status" value="1"/>
</dbReference>
<comment type="similarity">
    <text evidence="1">Belongs to the universal ribosomal protein uS15 family.</text>
</comment>
<dbReference type="EMBL" id="HG529630">
    <property type="protein sequence ID" value="CDI54832.1"/>
    <property type="molecule type" value="Genomic_DNA"/>
</dbReference>
<evidence type="ECO:0000256" key="3">
    <source>
        <dbReference type="ARBA" id="ARBA00023274"/>
    </source>
</evidence>
<dbReference type="GO" id="GO:0006412">
    <property type="term" value="P:translation"/>
    <property type="evidence" value="ECO:0007669"/>
    <property type="project" value="InterPro"/>
</dbReference>
<keyword evidence="2 5" id="KW-0689">Ribosomal protein</keyword>
<dbReference type="GO" id="GO:0003735">
    <property type="term" value="F:structural constituent of ribosome"/>
    <property type="evidence" value="ECO:0007669"/>
    <property type="project" value="InterPro"/>
</dbReference>
<evidence type="ECO:0000256" key="2">
    <source>
        <dbReference type="ARBA" id="ARBA00022980"/>
    </source>
</evidence>
<dbReference type="CDD" id="cd00353">
    <property type="entry name" value="Ribosomal_S15p_S13e"/>
    <property type="match status" value="1"/>
</dbReference>
<accession>A0A077R772</accession>
<feature type="compositionally biased region" description="Basic residues" evidence="4">
    <location>
        <begin position="61"/>
        <end position="70"/>
    </location>
</feature>